<feature type="domain" description="HTH marR-type" evidence="1">
    <location>
        <begin position="1"/>
        <end position="139"/>
    </location>
</feature>
<name>A0ABW4BCI9_9LACO</name>
<dbReference type="InterPro" id="IPR036388">
    <property type="entry name" value="WH-like_DNA-bd_sf"/>
</dbReference>
<organism evidence="2 3">
    <name type="scientific">Lacticaseibacillus suilingensis</name>
    <dbReference type="NCBI Taxonomy" id="2799577"/>
    <lineage>
        <taxon>Bacteria</taxon>
        <taxon>Bacillati</taxon>
        <taxon>Bacillota</taxon>
        <taxon>Bacilli</taxon>
        <taxon>Lactobacillales</taxon>
        <taxon>Lactobacillaceae</taxon>
        <taxon>Lacticaseibacillus</taxon>
    </lineage>
</organism>
<dbReference type="Gene3D" id="1.10.10.10">
    <property type="entry name" value="Winged helix-like DNA-binding domain superfamily/Winged helix DNA-binding domain"/>
    <property type="match status" value="1"/>
</dbReference>
<dbReference type="InterPro" id="IPR000835">
    <property type="entry name" value="HTH_MarR-typ"/>
</dbReference>
<sequence>MEEQRLRREFINIYFTTIKHIETEISKPLTQFRLSFEQYQILNDLATHEVATLTDIVAKRQVTKPAIARQLRVLRDLGYVTQASDNGDHRRRLLQLTPLGKRVEAQASALSKAEFDRWVAIMGEQKLLDLLTMLQTASELLLDTPAQTTK</sequence>
<reference evidence="3" key="1">
    <citation type="journal article" date="2019" name="Int. J. Syst. Evol. Microbiol.">
        <title>The Global Catalogue of Microorganisms (GCM) 10K type strain sequencing project: providing services to taxonomists for standard genome sequencing and annotation.</title>
        <authorList>
            <consortium name="The Broad Institute Genomics Platform"/>
            <consortium name="The Broad Institute Genome Sequencing Center for Infectious Disease"/>
            <person name="Wu L."/>
            <person name="Ma J."/>
        </authorList>
    </citation>
    <scope>NUCLEOTIDE SEQUENCE [LARGE SCALE GENOMIC DNA]</scope>
    <source>
        <strain evidence="3">CCM 9110</strain>
    </source>
</reference>
<dbReference type="Proteomes" id="UP001597199">
    <property type="component" value="Unassembled WGS sequence"/>
</dbReference>
<protein>
    <submittedName>
        <fullName evidence="2">MarR family winged helix-turn-helix transcriptional regulator</fullName>
    </submittedName>
</protein>
<dbReference type="RefSeq" id="WP_270234969.1">
    <property type="nucleotide sequence ID" value="NZ_JAQDER010000001.1"/>
</dbReference>
<evidence type="ECO:0000313" key="2">
    <source>
        <dbReference type="EMBL" id="MFD1398211.1"/>
    </source>
</evidence>
<gene>
    <name evidence="2" type="ORF">ACFQ41_02685</name>
</gene>
<accession>A0ABW4BCI9</accession>
<dbReference type="InterPro" id="IPR036390">
    <property type="entry name" value="WH_DNA-bd_sf"/>
</dbReference>
<proteinExistence type="predicted"/>
<dbReference type="PROSITE" id="PS50995">
    <property type="entry name" value="HTH_MARR_2"/>
    <property type="match status" value="1"/>
</dbReference>
<dbReference type="SMART" id="SM00347">
    <property type="entry name" value="HTH_MARR"/>
    <property type="match status" value="1"/>
</dbReference>
<evidence type="ECO:0000259" key="1">
    <source>
        <dbReference type="PROSITE" id="PS50995"/>
    </source>
</evidence>
<dbReference type="SUPFAM" id="SSF46785">
    <property type="entry name" value="Winged helix' DNA-binding domain"/>
    <property type="match status" value="1"/>
</dbReference>
<keyword evidence="3" id="KW-1185">Reference proteome</keyword>
<dbReference type="Pfam" id="PF12802">
    <property type="entry name" value="MarR_2"/>
    <property type="match status" value="1"/>
</dbReference>
<evidence type="ECO:0000313" key="3">
    <source>
        <dbReference type="Proteomes" id="UP001597199"/>
    </source>
</evidence>
<dbReference type="EMBL" id="JBHTOA010000016">
    <property type="protein sequence ID" value="MFD1398211.1"/>
    <property type="molecule type" value="Genomic_DNA"/>
</dbReference>
<comment type="caution">
    <text evidence="2">The sequence shown here is derived from an EMBL/GenBank/DDBJ whole genome shotgun (WGS) entry which is preliminary data.</text>
</comment>